<feature type="compositionally biased region" description="Polar residues" evidence="3">
    <location>
        <begin position="1"/>
        <end position="13"/>
    </location>
</feature>
<dbReference type="GO" id="GO:0016853">
    <property type="term" value="F:isomerase activity"/>
    <property type="evidence" value="ECO:0007669"/>
    <property type="project" value="UniProtKB-KW"/>
</dbReference>
<dbReference type="NCBIfam" id="TIGR00369">
    <property type="entry name" value="unchar_dom_1"/>
    <property type="match status" value="1"/>
</dbReference>
<keyword evidence="6" id="KW-1185">Reference proteome</keyword>
<evidence type="ECO:0000256" key="1">
    <source>
        <dbReference type="ARBA" id="ARBA00008324"/>
    </source>
</evidence>
<dbReference type="InterPro" id="IPR003736">
    <property type="entry name" value="PAAI_dom"/>
</dbReference>
<dbReference type="Pfam" id="PF03061">
    <property type="entry name" value="4HBT"/>
    <property type="match status" value="1"/>
</dbReference>
<sequence>MSLGVLSSSTPSIADTRLNDRTSSAPPRRQRKSTNGDSLLMSDTTELHFPLPLAKDVSGRAPPHIKQSVLDALAVYGVGQKGFASAAGKAIQVRNLDLENYGAENGGISVVTAKAISEVVVNEDMLNGFNILHGGCVAYIIDLCASLPLAMLGLVHKTNGVGVTQSLNVLYHAPATLGSTLEIISSSLSFGTRSMSAKCEIVDKSTGRLVASAFVNKMAQPTCKL</sequence>
<evidence type="ECO:0000256" key="3">
    <source>
        <dbReference type="SAM" id="MobiDB-lite"/>
    </source>
</evidence>
<dbReference type="CDD" id="cd03440">
    <property type="entry name" value="hot_dog"/>
    <property type="match status" value="1"/>
</dbReference>
<evidence type="ECO:0000313" key="6">
    <source>
        <dbReference type="Proteomes" id="UP000217199"/>
    </source>
</evidence>
<dbReference type="AlphaFoldDB" id="A0A286UEE0"/>
<reference evidence="5 6" key="1">
    <citation type="journal article" date="2017" name="Mol. Ecol.">
        <title>Comparative and population genomic landscape of Phellinus noxius: A hypervariable fungus causing root rot in trees.</title>
        <authorList>
            <person name="Chung C.L."/>
            <person name="Lee T.J."/>
            <person name="Akiba M."/>
            <person name="Lee H.H."/>
            <person name="Kuo T.H."/>
            <person name="Liu D."/>
            <person name="Ke H.M."/>
            <person name="Yokoi T."/>
            <person name="Roa M.B."/>
            <person name="Lu M.J."/>
            <person name="Chang Y.Y."/>
            <person name="Ann P.J."/>
            <person name="Tsai J.N."/>
            <person name="Chen C.Y."/>
            <person name="Tzean S.S."/>
            <person name="Ota Y."/>
            <person name="Hattori T."/>
            <person name="Sahashi N."/>
            <person name="Liou R.F."/>
            <person name="Kikuchi T."/>
            <person name="Tsai I.J."/>
        </authorList>
    </citation>
    <scope>NUCLEOTIDE SEQUENCE [LARGE SCALE GENOMIC DNA]</scope>
    <source>
        <strain evidence="5 6">FFPRI411160</strain>
    </source>
</reference>
<dbReference type="InterPro" id="IPR039298">
    <property type="entry name" value="ACOT13"/>
</dbReference>
<accession>A0A286UEE0</accession>
<feature type="domain" description="Thioesterase" evidence="4">
    <location>
        <begin position="129"/>
        <end position="207"/>
    </location>
</feature>
<comment type="similarity">
    <text evidence="1">Belongs to the thioesterase PaaI family.</text>
</comment>
<dbReference type="InterPro" id="IPR006683">
    <property type="entry name" value="Thioestr_dom"/>
</dbReference>
<dbReference type="InParanoid" id="A0A286UEE0"/>
<dbReference type="STRING" id="2282107.A0A286UEE0"/>
<dbReference type="OrthoDB" id="2831072at2759"/>
<dbReference type="PANTHER" id="PTHR21660:SF1">
    <property type="entry name" value="ACYL-COENZYME A THIOESTERASE 13"/>
    <property type="match status" value="1"/>
</dbReference>
<dbReference type="EMBL" id="NBII01000006">
    <property type="protein sequence ID" value="PAV17889.1"/>
    <property type="molecule type" value="Genomic_DNA"/>
</dbReference>
<gene>
    <name evidence="5" type="ORF">PNOK_0637500</name>
</gene>
<organism evidence="5 6">
    <name type="scientific">Pyrrhoderma noxium</name>
    <dbReference type="NCBI Taxonomy" id="2282107"/>
    <lineage>
        <taxon>Eukaryota</taxon>
        <taxon>Fungi</taxon>
        <taxon>Dikarya</taxon>
        <taxon>Basidiomycota</taxon>
        <taxon>Agaricomycotina</taxon>
        <taxon>Agaricomycetes</taxon>
        <taxon>Hymenochaetales</taxon>
        <taxon>Hymenochaetaceae</taxon>
        <taxon>Pyrrhoderma</taxon>
    </lineage>
</organism>
<evidence type="ECO:0000313" key="5">
    <source>
        <dbReference type="EMBL" id="PAV17889.1"/>
    </source>
</evidence>
<dbReference type="InterPro" id="IPR029069">
    <property type="entry name" value="HotDog_dom_sf"/>
</dbReference>
<dbReference type="GO" id="GO:0047617">
    <property type="term" value="F:fatty acyl-CoA hydrolase activity"/>
    <property type="evidence" value="ECO:0007669"/>
    <property type="project" value="InterPro"/>
</dbReference>
<protein>
    <submittedName>
        <fullName evidence="5">Thioesterase thiol ester dehydrase-isomerase</fullName>
    </submittedName>
</protein>
<dbReference type="SUPFAM" id="SSF54637">
    <property type="entry name" value="Thioesterase/thiol ester dehydrase-isomerase"/>
    <property type="match status" value="1"/>
</dbReference>
<evidence type="ECO:0000259" key="4">
    <source>
        <dbReference type="Pfam" id="PF03061"/>
    </source>
</evidence>
<dbReference type="Gene3D" id="3.10.129.10">
    <property type="entry name" value="Hotdog Thioesterase"/>
    <property type="match status" value="1"/>
</dbReference>
<keyword evidence="2" id="KW-0378">Hydrolase</keyword>
<name>A0A286UEE0_9AGAM</name>
<dbReference type="Proteomes" id="UP000217199">
    <property type="component" value="Unassembled WGS sequence"/>
</dbReference>
<evidence type="ECO:0000256" key="2">
    <source>
        <dbReference type="ARBA" id="ARBA00022801"/>
    </source>
</evidence>
<comment type="caution">
    <text evidence="5">The sequence shown here is derived from an EMBL/GenBank/DDBJ whole genome shotgun (WGS) entry which is preliminary data.</text>
</comment>
<dbReference type="PANTHER" id="PTHR21660">
    <property type="entry name" value="THIOESTERASE SUPERFAMILY MEMBER-RELATED"/>
    <property type="match status" value="1"/>
</dbReference>
<feature type="region of interest" description="Disordered" evidence="3">
    <location>
        <begin position="1"/>
        <end position="41"/>
    </location>
</feature>
<proteinExistence type="inferred from homology"/>